<evidence type="ECO:0000256" key="1">
    <source>
        <dbReference type="ARBA" id="ARBA00006484"/>
    </source>
</evidence>
<evidence type="ECO:0000313" key="5">
    <source>
        <dbReference type="Proteomes" id="UP000199651"/>
    </source>
</evidence>
<keyword evidence="2" id="KW-0560">Oxidoreductase</keyword>
<dbReference type="PANTHER" id="PTHR44196">
    <property type="entry name" value="DEHYDROGENASE/REDUCTASE SDR FAMILY MEMBER 7B"/>
    <property type="match status" value="1"/>
</dbReference>
<dbReference type="InterPro" id="IPR002347">
    <property type="entry name" value="SDR_fam"/>
</dbReference>
<feature type="domain" description="Ketoreductase" evidence="3">
    <location>
        <begin position="322"/>
        <end position="460"/>
    </location>
</feature>
<dbReference type="SMART" id="SM00822">
    <property type="entry name" value="PKS_KR"/>
    <property type="match status" value="1"/>
</dbReference>
<dbReference type="InterPro" id="IPR057326">
    <property type="entry name" value="KR_dom"/>
</dbReference>
<keyword evidence="5" id="KW-1185">Reference proteome</keyword>
<dbReference type="GO" id="GO:0016491">
    <property type="term" value="F:oxidoreductase activity"/>
    <property type="evidence" value="ECO:0007669"/>
    <property type="project" value="UniProtKB-KW"/>
</dbReference>
<evidence type="ECO:0000313" key="4">
    <source>
        <dbReference type="EMBL" id="SDN84601.1"/>
    </source>
</evidence>
<dbReference type="AlphaFoldDB" id="A0A1H0EQF8"/>
<protein>
    <submittedName>
        <fullName evidence="4">Short-chain dehydrogenase</fullName>
    </submittedName>
</protein>
<dbReference type="PANTHER" id="PTHR44196:SF1">
    <property type="entry name" value="DEHYDROGENASE_REDUCTASE SDR FAMILY MEMBER 7B"/>
    <property type="match status" value="1"/>
</dbReference>
<dbReference type="RefSeq" id="WP_091368129.1">
    <property type="nucleotide sequence ID" value="NZ_FNDV01000003.1"/>
</dbReference>
<name>A0A1H0EQF8_9PSEU</name>
<dbReference type="CDD" id="cd05233">
    <property type="entry name" value="SDR_c"/>
    <property type="match status" value="1"/>
</dbReference>
<dbReference type="GO" id="GO:0016020">
    <property type="term" value="C:membrane"/>
    <property type="evidence" value="ECO:0007669"/>
    <property type="project" value="TreeGrafter"/>
</dbReference>
<dbReference type="OrthoDB" id="9810734at2"/>
<gene>
    <name evidence="4" type="ORF">SAMN05192558_10158</name>
</gene>
<dbReference type="STRING" id="504798.SAMN05421871_103811"/>
<accession>A0A1H0EQF8</accession>
<dbReference type="InterPro" id="IPR036291">
    <property type="entry name" value="NAD(P)-bd_dom_sf"/>
</dbReference>
<dbReference type="SUPFAM" id="SSF51735">
    <property type="entry name" value="NAD(P)-binding Rossmann-fold domains"/>
    <property type="match status" value="2"/>
</dbReference>
<dbReference type="Gene3D" id="3.40.50.720">
    <property type="entry name" value="NAD(P)-binding Rossmann-like Domain"/>
    <property type="match status" value="3"/>
</dbReference>
<evidence type="ECO:0000256" key="2">
    <source>
        <dbReference type="ARBA" id="ARBA00023002"/>
    </source>
</evidence>
<reference evidence="5" key="1">
    <citation type="submission" date="2016-10" db="EMBL/GenBank/DDBJ databases">
        <authorList>
            <person name="Varghese N."/>
            <person name="Submissions S."/>
        </authorList>
    </citation>
    <scope>NUCLEOTIDE SEQUENCE [LARGE SCALE GENOMIC DNA]</scope>
    <source>
        <strain evidence="5">IBRC-M 10655</strain>
    </source>
</reference>
<proteinExistence type="inferred from homology"/>
<sequence length="603" mass="64778">MTTYLVTGAATLLGRDLVDNLLNRPTCTTVYALARPSAVDRLKRRWADDPRVVAMACDLDQPDLGASLPDSVDHVIHLSTKAVAAVVTYARTAGAVAFHQLSPGPDDRTLLRGQRGMDVRIYRPSLMLGDSRTGEPFGEGDLLSLVSRLARLPKALPLACPDLGQTNVIPVDYAAAVIDHLIHHHGGSHLTYPITAPESVPVHEIYNAFADAAGAPRITTTVPAALTRGITAVSTAALGFLDRSRLLRATRRAVLAELGLSRDTLARLSTNATANDAVTRRALAGSGLSVPPLSDYARTIHHHWSANIDPDRASRRPPLQGRTVLITGASSGIGKHTAVRIAREGAHVLLVARRADDLAKLQAEIAGQGGTALSYPCDLTDNDAVDALVKQVLADHGAIDVLVNNAGRSIRRSVIDATDRIHDYERTMALNYFAAVRLTLGLLPSMRDRRSGHIVNVTTQGLQNHTPRFSAYLASKAALEEFGIVTGRELLSHGITVTSVKLPLVSTDMTAPSERFNAFGTLPMMTVERASSLVRKAIVSRPETLSVWLPFGRHAELASMIAPRTTRALGHIVGYEGMPDRPQDRAGLPAMAAAVARMAWRRL</sequence>
<dbReference type="Pfam" id="PF00106">
    <property type="entry name" value="adh_short"/>
    <property type="match status" value="1"/>
</dbReference>
<dbReference type="PRINTS" id="PR00081">
    <property type="entry name" value="GDHRDH"/>
</dbReference>
<evidence type="ECO:0000259" key="3">
    <source>
        <dbReference type="SMART" id="SM00822"/>
    </source>
</evidence>
<dbReference type="EMBL" id="FNJB01000001">
    <property type="protein sequence ID" value="SDN84601.1"/>
    <property type="molecule type" value="Genomic_DNA"/>
</dbReference>
<dbReference type="Proteomes" id="UP000199651">
    <property type="component" value="Unassembled WGS sequence"/>
</dbReference>
<comment type="similarity">
    <text evidence="1">Belongs to the short-chain dehydrogenases/reductases (SDR) family.</text>
</comment>
<organism evidence="4 5">
    <name type="scientific">Actinokineospora alba</name>
    <dbReference type="NCBI Taxonomy" id="504798"/>
    <lineage>
        <taxon>Bacteria</taxon>
        <taxon>Bacillati</taxon>
        <taxon>Actinomycetota</taxon>
        <taxon>Actinomycetes</taxon>
        <taxon>Pseudonocardiales</taxon>
        <taxon>Pseudonocardiaceae</taxon>
        <taxon>Actinokineospora</taxon>
    </lineage>
</organism>
<dbReference type="PRINTS" id="PR00080">
    <property type="entry name" value="SDRFAMILY"/>
</dbReference>